<dbReference type="GO" id="GO:0016787">
    <property type="term" value="F:hydrolase activity"/>
    <property type="evidence" value="ECO:0007669"/>
    <property type="project" value="InterPro"/>
</dbReference>
<dbReference type="GO" id="GO:0051446">
    <property type="term" value="P:positive regulation of meiotic cell cycle"/>
    <property type="evidence" value="ECO:0007669"/>
    <property type="project" value="UniProtKB-ARBA"/>
</dbReference>
<dbReference type="GO" id="GO:0051301">
    <property type="term" value="P:cell division"/>
    <property type="evidence" value="ECO:0007669"/>
    <property type="project" value="UniProtKB-KW"/>
</dbReference>
<keyword evidence="17" id="KW-0472">Membrane</keyword>
<dbReference type="GO" id="GO:0007095">
    <property type="term" value="P:mitotic G2 DNA damage checkpoint signaling"/>
    <property type="evidence" value="ECO:0007669"/>
    <property type="project" value="TreeGrafter"/>
</dbReference>
<dbReference type="PROSITE" id="PS00108">
    <property type="entry name" value="PROTEIN_KINASE_ST"/>
    <property type="match status" value="1"/>
</dbReference>
<evidence type="ECO:0000256" key="7">
    <source>
        <dbReference type="ARBA" id="ARBA00022741"/>
    </source>
</evidence>
<dbReference type="InterPro" id="IPR008271">
    <property type="entry name" value="Ser/Thr_kinase_AS"/>
</dbReference>
<dbReference type="InterPro" id="IPR004843">
    <property type="entry name" value="Calcineurin-like_PHP"/>
</dbReference>
<sequence length="833" mass="93304">MSAAQSSSSKLEKWAIEDFSKIEKIGEGTYGVVYKARNNRNQKIMALKKIRLECQEEGMPSTAVREVSLLKELQHPNIVCLESVLMQEGKLYLVFEYLTMDLKKYLDNQRGRTLIPEKTRSFMYQLLQGLLFCHTRRVVHRDLKPQNILLDERGVIKLADFGLARAFGVPVRVLTHEVVTLWYRAPEILLGSPRYSCPVDMWSMGCIFAEIAMLKPLFHGDSEIDQLFRIFRILGTPTEDTWPGVTSMPEYKQMFPTWQGLRLSSAIENRLNDEGMDLLQKLLIYEPSDRCNAREALEHAYFSGMDKSAMPARTPEKVWRPQRAALNVVENMALQQRLSSLHCIHNRPVLLLLLLTEALDRGSDRAAYTAPESGTVPDSCAAVAADAVSSTSTTSSTSTIASPSRPPRRCRRRFLTLLALLGGLAAFCEYLIYYAALLACTWPALPGESPLAPTSRSDGVRVMLLADTHLLGWRQGHWFDKLRREWQMERAFQTSLFLHRPQVVIILGDLFDEGKWADDFEFRHHLARFRRMFRVPDGTRLLVVAGNHDIGFHYDVTQHKVDRFEAAFHLPAVQLVSIGGVNFVLANSVAFEGDGCFLCRRARVELAAVSNRLRCAFGIRLGDACSEEALGGGGQLPPATAPILLTHYPLARLDESACDTVASPAEGAAAAPGDSRDKVEIIDGEDSAPAAARQTRLRPRWDCLSAEASDTLAEAVRPRLAFVGHTHWSCRRRLSLAGGLRNLTEYTLPSFSWRNINSPSFLLLTVSGGAHSVAKCRMPRESTVIGLYTYGVPIVLLWFLWPCLLSLAASVCWHCASFFTAQAPWRQADDKHL</sequence>
<dbReference type="WBParaSite" id="maker-uti_cns_0012177-snap-gene-0.2-mRNA-1">
    <property type="protein sequence ID" value="maker-uti_cns_0012177-snap-gene-0.2-mRNA-1"/>
    <property type="gene ID" value="maker-uti_cns_0012177-snap-gene-0.2"/>
</dbReference>
<keyword evidence="12" id="KW-0131">Cell cycle</keyword>
<comment type="catalytic activity">
    <reaction evidence="15">
        <text>[DNA-directed RNA polymerase] + ATP = phospho-[DNA-directed RNA polymerase] + ADP + H(+)</text>
        <dbReference type="Rhea" id="RHEA:10216"/>
        <dbReference type="Rhea" id="RHEA-COMP:11321"/>
        <dbReference type="Rhea" id="RHEA-COMP:11322"/>
        <dbReference type="ChEBI" id="CHEBI:15378"/>
        <dbReference type="ChEBI" id="CHEBI:30616"/>
        <dbReference type="ChEBI" id="CHEBI:43176"/>
        <dbReference type="ChEBI" id="CHEBI:68546"/>
        <dbReference type="ChEBI" id="CHEBI:456216"/>
        <dbReference type="EC" id="2.7.11.23"/>
    </reaction>
</comment>
<dbReference type="FunFam" id="1.10.510.10:FF:000706">
    <property type="entry name" value="Cyclin-dependent kinase 1"/>
    <property type="match status" value="1"/>
</dbReference>
<evidence type="ECO:0000256" key="16">
    <source>
        <dbReference type="PROSITE-ProRule" id="PRU10141"/>
    </source>
</evidence>
<evidence type="ECO:0000256" key="3">
    <source>
        <dbReference type="ARBA" id="ARBA00022527"/>
    </source>
</evidence>
<evidence type="ECO:0000256" key="5">
    <source>
        <dbReference type="ARBA" id="ARBA00022618"/>
    </source>
</evidence>
<evidence type="ECO:0000256" key="12">
    <source>
        <dbReference type="ARBA" id="ARBA00023306"/>
    </source>
</evidence>
<comment type="subcellular location">
    <subcellularLocation>
        <location evidence="1">Nucleus</location>
    </subcellularLocation>
</comment>
<evidence type="ECO:0000256" key="2">
    <source>
        <dbReference type="ARBA" id="ARBA00006485"/>
    </source>
</evidence>
<dbReference type="InterPro" id="IPR017441">
    <property type="entry name" value="Protein_kinase_ATP_BS"/>
</dbReference>
<dbReference type="InterPro" id="IPR000719">
    <property type="entry name" value="Prot_kinase_dom"/>
</dbReference>
<evidence type="ECO:0000256" key="15">
    <source>
        <dbReference type="ARBA" id="ARBA00049280"/>
    </source>
</evidence>
<protein>
    <submittedName>
        <fullName evidence="20">Protein kinase domain-containing protein</fullName>
    </submittedName>
</protein>
<dbReference type="SMART" id="SM00220">
    <property type="entry name" value="S_TKc"/>
    <property type="match status" value="1"/>
</dbReference>
<evidence type="ECO:0000256" key="11">
    <source>
        <dbReference type="ARBA" id="ARBA00023242"/>
    </source>
</evidence>
<evidence type="ECO:0000313" key="20">
    <source>
        <dbReference type="WBParaSite" id="maker-uti_cns_0012177-snap-gene-0.2-mRNA-1"/>
    </source>
</evidence>
<keyword evidence="6" id="KW-0808">Transferase</keyword>
<keyword evidence="5" id="KW-0132">Cell division</keyword>
<feature type="domain" description="Protein kinase" evidence="18">
    <location>
        <begin position="19"/>
        <end position="302"/>
    </location>
</feature>
<evidence type="ECO:0000256" key="1">
    <source>
        <dbReference type="ARBA" id="ARBA00004123"/>
    </source>
</evidence>
<comment type="catalytic activity">
    <reaction evidence="13">
        <text>L-threonyl-[protein] + ATP = O-phospho-L-threonyl-[protein] + ADP + H(+)</text>
        <dbReference type="Rhea" id="RHEA:46608"/>
        <dbReference type="Rhea" id="RHEA-COMP:11060"/>
        <dbReference type="Rhea" id="RHEA-COMP:11605"/>
        <dbReference type="ChEBI" id="CHEBI:15378"/>
        <dbReference type="ChEBI" id="CHEBI:30013"/>
        <dbReference type="ChEBI" id="CHEBI:30616"/>
        <dbReference type="ChEBI" id="CHEBI:61977"/>
        <dbReference type="ChEBI" id="CHEBI:456216"/>
        <dbReference type="EC" id="2.7.11.22"/>
    </reaction>
</comment>
<organism evidence="19 20">
    <name type="scientific">Macrostomum lignano</name>
    <dbReference type="NCBI Taxonomy" id="282301"/>
    <lineage>
        <taxon>Eukaryota</taxon>
        <taxon>Metazoa</taxon>
        <taxon>Spiralia</taxon>
        <taxon>Lophotrochozoa</taxon>
        <taxon>Platyhelminthes</taxon>
        <taxon>Rhabditophora</taxon>
        <taxon>Macrostomorpha</taxon>
        <taxon>Macrostomida</taxon>
        <taxon>Macrostomidae</taxon>
        <taxon>Macrostomum</taxon>
    </lineage>
</organism>
<dbReference type="Gene3D" id="1.10.510.10">
    <property type="entry name" value="Transferase(Phosphotransferase) domain 1"/>
    <property type="match status" value="1"/>
</dbReference>
<keyword evidence="17" id="KW-0812">Transmembrane</keyword>
<dbReference type="Pfam" id="PF00149">
    <property type="entry name" value="Metallophos"/>
    <property type="match status" value="1"/>
</dbReference>
<evidence type="ECO:0000256" key="6">
    <source>
        <dbReference type="ARBA" id="ARBA00022679"/>
    </source>
</evidence>
<dbReference type="PANTHER" id="PTHR24056:SF334">
    <property type="entry name" value="CYCLIN-DEPENDENT KINASE 1"/>
    <property type="match status" value="1"/>
</dbReference>
<feature type="transmembrane region" description="Helical" evidence="17">
    <location>
        <begin position="414"/>
        <end position="436"/>
    </location>
</feature>
<keyword evidence="8" id="KW-0498">Mitosis</keyword>
<dbReference type="Pfam" id="PF00069">
    <property type="entry name" value="Pkinase"/>
    <property type="match status" value="1"/>
</dbReference>
<dbReference type="InterPro" id="IPR011009">
    <property type="entry name" value="Kinase-like_dom_sf"/>
</dbReference>
<feature type="binding site" evidence="16">
    <location>
        <position position="48"/>
    </location>
    <ligand>
        <name>ATP</name>
        <dbReference type="ChEBI" id="CHEBI:30616"/>
    </ligand>
</feature>
<dbReference type="Proteomes" id="UP000095280">
    <property type="component" value="Unplaced"/>
</dbReference>
<accession>A0A1I8IG76</accession>
<dbReference type="InterPro" id="IPR029052">
    <property type="entry name" value="Metallo-depent_PP-like"/>
</dbReference>
<evidence type="ECO:0000256" key="13">
    <source>
        <dbReference type="ARBA" id="ARBA00047811"/>
    </source>
</evidence>
<dbReference type="Gene3D" id="3.60.21.10">
    <property type="match status" value="1"/>
</dbReference>
<evidence type="ECO:0000256" key="9">
    <source>
        <dbReference type="ARBA" id="ARBA00022777"/>
    </source>
</evidence>
<dbReference type="AlphaFoldDB" id="A0A1I8IG76"/>
<keyword evidence="9" id="KW-0418">Kinase</keyword>
<dbReference type="Gene3D" id="3.30.200.20">
    <property type="entry name" value="Phosphorylase Kinase, domain 1"/>
    <property type="match status" value="1"/>
</dbReference>
<keyword evidence="4" id="KW-0597">Phosphoprotein</keyword>
<dbReference type="GO" id="GO:0008353">
    <property type="term" value="F:RNA polymerase II CTD heptapeptide repeat kinase activity"/>
    <property type="evidence" value="ECO:0007669"/>
    <property type="project" value="UniProtKB-EC"/>
</dbReference>
<evidence type="ECO:0000256" key="10">
    <source>
        <dbReference type="ARBA" id="ARBA00022840"/>
    </source>
</evidence>
<keyword evidence="7 16" id="KW-0547">Nucleotide-binding</keyword>
<name>A0A1I8IG76_9PLAT</name>
<dbReference type="GO" id="GO:0004693">
    <property type="term" value="F:cyclin-dependent protein serine/threonine kinase activity"/>
    <property type="evidence" value="ECO:0007669"/>
    <property type="project" value="UniProtKB-EC"/>
</dbReference>
<dbReference type="PROSITE" id="PS50011">
    <property type="entry name" value="PROTEIN_KINASE_DOM"/>
    <property type="match status" value="1"/>
</dbReference>
<keyword evidence="3" id="KW-0723">Serine/threonine-protein kinase</keyword>
<dbReference type="InterPro" id="IPR050108">
    <property type="entry name" value="CDK"/>
</dbReference>
<keyword evidence="17" id="KW-1133">Transmembrane helix</keyword>
<evidence type="ECO:0000256" key="8">
    <source>
        <dbReference type="ARBA" id="ARBA00022776"/>
    </source>
</evidence>
<keyword evidence="10 16" id="KW-0067">ATP-binding</keyword>
<dbReference type="PANTHER" id="PTHR24056">
    <property type="entry name" value="CELL DIVISION PROTEIN KINASE"/>
    <property type="match status" value="1"/>
</dbReference>
<evidence type="ECO:0000256" key="17">
    <source>
        <dbReference type="SAM" id="Phobius"/>
    </source>
</evidence>
<dbReference type="GO" id="GO:0090068">
    <property type="term" value="P:positive regulation of cell cycle process"/>
    <property type="evidence" value="ECO:0007669"/>
    <property type="project" value="UniProtKB-ARBA"/>
</dbReference>
<dbReference type="GO" id="GO:0005634">
    <property type="term" value="C:nucleus"/>
    <property type="evidence" value="ECO:0007669"/>
    <property type="project" value="UniProtKB-SubCell"/>
</dbReference>
<proteinExistence type="inferred from homology"/>
<reference evidence="20" key="1">
    <citation type="submission" date="2016-11" db="UniProtKB">
        <authorList>
            <consortium name="WormBaseParasite"/>
        </authorList>
    </citation>
    <scope>IDENTIFICATION</scope>
</reference>
<dbReference type="GO" id="GO:0005524">
    <property type="term" value="F:ATP binding"/>
    <property type="evidence" value="ECO:0007669"/>
    <property type="project" value="UniProtKB-UniRule"/>
</dbReference>
<feature type="transmembrane region" description="Helical" evidence="17">
    <location>
        <begin position="787"/>
        <end position="816"/>
    </location>
</feature>
<comment type="catalytic activity">
    <reaction evidence="14">
        <text>L-seryl-[protein] + ATP = O-phospho-L-seryl-[protein] + ADP + H(+)</text>
        <dbReference type="Rhea" id="RHEA:17989"/>
        <dbReference type="Rhea" id="RHEA-COMP:9863"/>
        <dbReference type="Rhea" id="RHEA-COMP:11604"/>
        <dbReference type="ChEBI" id="CHEBI:15378"/>
        <dbReference type="ChEBI" id="CHEBI:29999"/>
        <dbReference type="ChEBI" id="CHEBI:30616"/>
        <dbReference type="ChEBI" id="CHEBI:83421"/>
        <dbReference type="ChEBI" id="CHEBI:456216"/>
        <dbReference type="EC" id="2.7.11.22"/>
    </reaction>
</comment>
<dbReference type="PROSITE" id="PS00107">
    <property type="entry name" value="PROTEIN_KINASE_ATP"/>
    <property type="match status" value="1"/>
</dbReference>
<dbReference type="FunFam" id="3.30.200.20:FF:000375">
    <property type="entry name" value="Cell division related protein kinase 2"/>
    <property type="match status" value="1"/>
</dbReference>
<keyword evidence="19" id="KW-1185">Reference proteome</keyword>
<dbReference type="SUPFAM" id="SSF56300">
    <property type="entry name" value="Metallo-dependent phosphatases"/>
    <property type="match status" value="1"/>
</dbReference>
<dbReference type="SUPFAM" id="SSF56112">
    <property type="entry name" value="Protein kinase-like (PK-like)"/>
    <property type="match status" value="1"/>
</dbReference>
<comment type="similarity">
    <text evidence="2">Belongs to the protein kinase superfamily. CMGC Ser/Thr protein kinase family. CDC2/CDKX subfamily.</text>
</comment>
<evidence type="ECO:0000256" key="4">
    <source>
        <dbReference type="ARBA" id="ARBA00022553"/>
    </source>
</evidence>
<evidence type="ECO:0000256" key="14">
    <source>
        <dbReference type="ARBA" id="ARBA00048367"/>
    </source>
</evidence>
<evidence type="ECO:0000259" key="18">
    <source>
        <dbReference type="PROSITE" id="PS50011"/>
    </source>
</evidence>
<evidence type="ECO:0000313" key="19">
    <source>
        <dbReference type="Proteomes" id="UP000095280"/>
    </source>
</evidence>
<keyword evidence="11" id="KW-0539">Nucleus</keyword>
<dbReference type="GO" id="GO:0000086">
    <property type="term" value="P:G2/M transition of mitotic cell cycle"/>
    <property type="evidence" value="ECO:0007669"/>
    <property type="project" value="TreeGrafter"/>
</dbReference>